<evidence type="ECO:0000256" key="3">
    <source>
        <dbReference type="ARBA" id="ARBA00022989"/>
    </source>
</evidence>
<dbReference type="GO" id="GO:0015421">
    <property type="term" value="F:ABC-type oligopeptide transporter activity"/>
    <property type="evidence" value="ECO:0007669"/>
    <property type="project" value="TreeGrafter"/>
</dbReference>
<dbReference type="Pfam" id="PF00664">
    <property type="entry name" value="ABC_membrane"/>
    <property type="match status" value="1"/>
</dbReference>
<sequence>MAATKDLRRTKTLLFDILRPEAGFFQLAIGYGLMIGLLTLAVPFAVQTLINTVVYTASISAVLVISGILFCTLLLYGLFSALRTRVMEYYERRIYSRLTADLVLKTIQAPHQFFEGRKNTTITHRYFEVMTFQKNMPSLMVDGFALLLQMLVGLTLVSFYHPFLFAFNVIIVIMMYLIWRTLSTQAKTTAIDLSDSKYATAKWLSDISSAHVFFKSRRHIEHAADKTESVINRYVSCHSDHFTFTFSQTVLFLIIYALANSALLGLGGILVVQEQLSVGQLVAAELIMSAVFLGISRFSVYLNLYYELYGAAEKLNAVLSLPQEEVHSSGQKLNGHNALSFQQTVLTQADESVLLDMALKENGKYFVITSQAWQQRKLMTVLKRYESPDTGWIELGGLSLSDYQTSDLRQAIAMVDRSLIIECSILEYLRLDASDISEKEIYEVFRHLQLQSTLKRLEDGLQTQLSQLGHPLQPMEFLLLKTAAAILSKPGVIVLNQHFDAIPEAIRGIILRYLDTLPVTVLYFTSNPDRTVFDGTVVLSEDSSLITHLPESSQGDSHE</sequence>
<dbReference type="OrthoDB" id="311344at2"/>
<reference evidence="7 8" key="1">
    <citation type="submission" date="2016-08" db="EMBL/GenBank/DDBJ databases">
        <authorList>
            <person name="Seilhamer J.J."/>
        </authorList>
    </citation>
    <scope>NUCLEOTIDE SEQUENCE [LARGE SCALE GENOMIC DNA]</scope>
    <source>
        <strain evidence="7 8">KCTC 42603</strain>
    </source>
</reference>
<keyword evidence="4 5" id="KW-0472">Membrane</keyword>
<dbReference type="InterPro" id="IPR036640">
    <property type="entry name" value="ABC1_TM_sf"/>
</dbReference>
<dbReference type="AlphaFoldDB" id="A0A1E7Z5E6"/>
<keyword evidence="8" id="KW-1185">Reference proteome</keyword>
<dbReference type="Gene3D" id="1.20.1560.10">
    <property type="entry name" value="ABC transporter type 1, transmembrane domain"/>
    <property type="match status" value="1"/>
</dbReference>
<dbReference type="GO" id="GO:0005886">
    <property type="term" value="C:plasma membrane"/>
    <property type="evidence" value="ECO:0007669"/>
    <property type="project" value="UniProtKB-SubCell"/>
</dbReference>
<gene>
    <name evidence="7" type="ORF">BFC18_00650</name>
</gene>
<keyword evidence="7" id="KW-0067">ATP-binding</keyword>
<dbReference type="SUPFAM" id="SSF90123">
    <property type="entry name" value="ABC transporter transmembrane region"/>
    <property type="match status" value="1"/>
</dbReference>
<dbReference type="RefSeq" id="WP_070127631.1">
    <property type="nucleotide sequence ID" value="NZ_MDHN01000043.1"/>
</dbReference>
<dbReference type="STRING" id="1656094.BFC18_00650"/>
<feature type="transmembrane region" description="Helical" evidence="5">
    <location>
        <begin position="250"/>
        <end position="272"/>
    </location>
</feature>
<feature type="transmembrane region" description="Helical" evidence="5">
    <location>
        <begin position="278"/>
        <end position="295"/>
    </location>
</feature>
<feature type="transmembrane region" description="Helical" evidence="5">
    <location>
        <begin position="163"/>
        <end position="179"/>
    </location>
</feature>
<evidence type="ECO:0000256" key="1">
    <source>
        <dbReference type="ARBA" id="ARBA00004651"/>
    </source>
</evidence>
<keyword evidence="2 5" id="KW-0812">Transmembrane</keyword>
<proteinExistence type="predicted"/>
<dbReference type="PANTHER" id="PTHR43394:SF4">
    <property type="entry name" value="TOXIN SECRETION ABC TRANSPORTER ATP-BINDING PROTEIN"/>
    <property type="match status" value="1"/>
</dbReference>
<dbReference type="Proteomes" id="UP000175691">
    <property type="component" value="Unassembled WGS sequence"/>
</dbReference>
<dbReference type="PROSITE" id="PS50929">
    <property type="entry name" value="ABC_TM1F"/>
    <property type="match status" value="1"/>
</dbReference>
<dbReference type="InterPro" id="IPR027417">
    <property type="entry name" value="P-loop_NTPase"/>
</dbReference>
<dbReference type="InterPro" id="IPR011527">
    <property type="entry name" value="ABC1_TM_dom"/>
</dbReference>
<dbReference type="InterPro" id="IPR039421">
    <property type="entry name" value="Type_1_exporter"/>
</dbReference>
<keyword evidence="3 5" id="KW-1133">Transmembrane helix</keyword>
<dbReference type="PANTHER" id="PTHR43394">
    <property type="entry name" value="ATP-DEPENDENT PERMEASE MDL1, MITOCHONDRIAL"/>
    <property type="match status" value="1"/>
</dbReference>
<accession>A0A1E7Z5E6</accession>
<feature type="transmembrane region" description="Helical" evidence="5">
    <location>
        <begin position="21"/>
        <end position="46"/>
    </location>
</feature>
<evidence type="ECO:0000256" key="5">
    <source>
        <dbReference type="SAM" id="Phobius"/>
    </source>
</evidence>
<evidence type="ECO:0000256" key="2">
    <source>
        <dbReference type="ARBA" id="ARBA00022692"/>
    </source>
</evidence>
<dbReference type="EMBL" id="MDHN01000043">
    <property type="protein sequence ID" value="OFC68779.1"/>
    <property type="molecule type" value="Genomic_DNA"/>
</dbReference>
<evidence type="ECO:0000256" key="4">
    <source>
        <dbReference type="ARBA" id="ARBA00023136"/>
    </source>
</evidence>
<evidence type="ECO:0000313" key="8">
    <source>
        <dbReference type="Proteomes" id="UP000175691"/>
    </source>
</evidence>
<name>A0A1E7Z5E6_9ALTE</name>
<feature type="domain" description="ABC transmembrane type-1" evidence="6">
    <location>
        <begin position="27"/>
        <end position="307"/>
    </location>
</feature>
<dbReference type="GO" id="GO:0005524">
    <property type="term" value="F:ATP binding"/>
    <property type="evidence" value="ECO:0007669"/>
    <property type="project" value="UniProtKB-KW"/>
</dbReference>
<dbReference type="SUPFAM" id="SSF52540">
    <property type="entry name" value="P-loop containing nucleoside triphosphate hydrolases"/>
    <property type="match status" value="1"/>
</dbReference>
<feature type="transmembrane region" description="Helical" evidence="5">
    <location>
        <begin position="139"/>
        <end position="157"/>
    </location>
</feature>
<comment type="subcellular location">
    <subcellularLocation>
        <location evidence="1">Cell membrane</location>
        <topology evidence="1">Multi-pass membrane protein</topology>
    </subcellularLocation>
</comment>
<evidence type="ECO:0000313" key="7">
    <source>
        <dbReference type="EMBL" id="OFC68779.1"/>
    </source>
</evidence>
<keyword evidence="7" id="KW-0547">Nucleotide-binding</keyword>
<comment type="caution">
    <text evidence="7">The sequence shown here is derived from an EMBL/GenBank/DDBJ whole genome shotgun (WGS) entry which is preliminary data.</text>
</comment>
<evidence type="ECO:0000259" key="6">
    <source>
        <dbReference type="PROSITE" id="PS50929"/>
    </source>
</evidence>
<dbReference type="Gene3D" id="3.40.50.300">
    <property type="entry name" value="P-loop containing nucleotide triphosphate hydrolases"/>
    <property type="match status" value="1"/>
</dbReference>
<protein>
    <submittedName>
        <fullName evidence="7">ABC transporter ATP-binding protein</fullName>
    </submittedName>
</protein>
<feature type="transmembrane region" description="Helical" evidence="5">
    <location>
        <begin position="52"/>
        <end position="79"/>
    </location>
</feature>
<organism evidence="7 8">
    <name type="scientific">Alteromonas confluentis</name>
    <dbReference type="NCBI Taxonomy" id="1656094"/>
    <lineage>
        <taxon>Bacteria</taxon>
        <taxon>Pseudomonadati</taxon>
        <taxon>Pseudomonadota</taxon>
        <taxon>Gammaproteobacteria</taxon>
        <taxon>Alteromonadales</taxon>
        <taxon>Alteromonadaceae</taxon>
        <taxon>Alteromonas/Salinimonas group</taxon>
        <taxon>Alteromonas</taxon>
    </lineage>
</organism>